<dbReference type="EMBL" id="DYDO01000004">
    <property type="protein sequence ID" value="DBA25431.1"/>
    <property type="molecule type" value="Genomic_DNA"/>
</dbReference>
<proteinExistence type="predicted"/>
<evidence type="ECO:0000313" key="1">
    <source>
        <dbReference type="EMBL" id="DBA25431.1"/>
    </source>
</evidence>
<dbReference type="Proteomes" id="UP001181693">
    <property type="component" value="Unassembled WGS sequence"/>
</dbReference>
<organism evidence="1 2">
    <name type="scientific">Pyxicephalus adspersus</name>
    <name type="common">African bullfrog</name>
    <dbReference type="NCBI Taxonomy" id="30357"/>
    <lineage>
        <taxon>Eukaryota</taxon>
        <taxon>Metazoa</taxon>
        <taxon>Chordata</taxon>
        <taxon>Craniata</taxon>
        <taxon>Vertebrata</taxon>
        <taxon>Euteleostomi</taxon>
        <taxon>Amphibia</taxon>
        <taxon>Batrachia</taxon>
        <taxon>Anura</taxon>
        <taxon>Neobatrachia</taxon>
        <taxon>Ranoidea</taxon>
        <taxon>Pyxicephalidae</taxon>
        <taxon>Pyxicephalinae</taxon>
        <taxon>Pyxicephalus</taxon>
    </lineage>
</organism>
<sequence>MDQRVEQTLPVDERGAYEGSLVAPTSGIHSLPCLITGFPVLRNKVEFKQPGKAANKEDWNKFLMAIKTSHSPECQDVLKFISRWCGGLPNTSFSFQ</sequence>
<reference evidence="1" key="1">
    <citation type="thesis" date="2020" institute="ProQuest LLC" country="789 East Eisenhower Parkway, Ann Arbor, MI, USA">
        <title>Comparative Genomics and Chromosome Evolution.</title>
        <authorList>
            <person name="Mudd A.B."/>
        </authorList>
    </citation>
    <scope>NUCLEOTIDE SEQUENCE</scope>
    <source>
        <strain evidence="1">1538</strain>
        <tissue evidence="1">Blood</tissue>
    </source>
</reference>
<gene>
    <name evidence="1" type="ORF">GDO54_009815</name>
</gene>
<comment type="caution">
    <text evidence="1">The sequence shown here is derived from an EMBL/GenBank/DDBJ whole genome shotgun (WGS) entry which is preliminary data.</text>
</comment>
<protein>
    <submittedName>
        <fullName evidence="1">Uncharacterized protein</fullName>
    </submittedName>
</protein>
<evidence type="ECO:0000313" key="2">
    <source>
        <dbReference type="Proteomes" id="UP001181693"/>
    </source>
</evidence>
<accession>A0AAV3ALV1</accession>
<name>A0AAV3ALV1_PYXAD</name>
<keyword evidence="2" id="KW-1185">Reference proteome</keyword>
<dbReference type="AlphaFoldDB" id="A0AAV3ALV1"/>